<sequence length="128" mass="15111">MYILYKEDTDYLNKLLNLPARGDEQDWDIELADPARLSEFLATFRAYDLTLSLKKAFLALIIASYDDLLQYDSDDDDFYWTSIKRIIEPEKQEHLALLQYWAFGNLPPEENNTKFRVTSRVRSYLSEA</sequence>
<evidence type="ECO:0000313" key="1">
    <source>
        <dbReference type="EMBL" id="QEM12902.1"/>
    </source>
</evidence>
<evidence type="ECO:0000313" key="2">
    <source>
        <dbReference type="Proteomes" id="UP000251402"/>
    </source>
</evidence>
<gene>
    <name evidence="1" type="ORF">DEO27_023780</name>
</gene>
<protein>
    <submittedName>
        <fullName evidence="1">Uncharacterized protein</fullName>
    </submittedName>
</protein>
<reference evidence="1" key="1">
    <citation type="submission" date="2019-08" db="EMBL/GenBank/DDBJ databases">
        <title>Comparative genome analysis confer to the adaptation heavy metal polluted environment.</title>
        <authorList>
            <person name="Li Y."/>
        </authorList>
    </citation>
    <scope>NUCLEOTIDE SEQUENCE [LARGE SCALE GENOMIC DNA]</scope>
    <source>
        <strain evidence="1">P1</strain>
    </source>
</reference>
<dbReference type="KEGG" id="mrub:DEO27_023780"/>
<dbReference type="RefSeq" id="WP_112574441.1">
    <property type="nucleotide sequence ID" value="NZ_CP043450.1"/>
</dbReference>
<proteinExistence type="predicted"/>
<dbReference type="EMBL" id="CP043450">
    <property type="protein sequence ID" value="QEM12902.1"/>
    <property type="molecule type" value="Genomic_DNA"/>
</dbReference>
<dbReference type="AlphaFoldDB" id="A0A5C1I3S0"/>
<keyword evidence="2" id="KW-1185">Reference proteome</keyword>
<dbReference type="Proteomes" id="UP000251402">
    <property type="component" value="Chromosome"/>
</dbReference>
<dbReference type="OrthoDB" id="1450612at2"/>
<name>A0A5C1I3S0_9SPHI</name>
<accession>A0A5C1I3S0</accession>
<organism evidence="1 2">
    <name type="scientific">Mucilaginibacter rubeus</name>
    <dbReference type="NCBI Taxonomy" id="2027860"/>
    <lineage>
        <taxon>Bacteria</taxon>
        <taxon>Pseudomonadati</taxon>
        <taxon>Bacteroidota</taxon>
        <taxon>Sphingobacteriia</taxon>
        <taxon>Sphingobacteriales</taxon>
        <taxon>Sphingobacteriaceae</taxon>
        <taxon>Mucilaginibacter</taxon>
    </lineage>
</organism>